<keyword evidence="5" id="KW-0677">Repeat</keyword>
<dbReference type="InterPro" id="IPR053826">
    <property type="entry name" value="WDR75"/>
</dbReference>
<evidence type="ECO:0000256" key="4">
    <source>
        <dbReference type="ARBA" id="ARBA00022574"/>
    </source>
</evidence>
<name>A0AAN9AFT7_HALRR</name>
<dbReference type="Pfam" id="PF23769">
    <property type="entry name" value="Beta-prop_WDR75_2nd"/>
    <property type="match status" value="1"/>
</dbReference>
<keyword evidence="10" id="KW-1185">Reference proteome</keyword>
<gene>
    <name evidence="9" type="ORF">SK128_022830</name>
</gene>
<comment type="subcellular location">
    <subcellularLocation>
        <location evidence="1">Nucleus</location>
        <location evidence="1">Nucleolus</location>
    </subcellularLocation>
</comment>
<feature type="domain" description="WD repeat-containing protein 75 second beta-propeller" evidence="8">
    <location>
        <begin position="333"/>
        <end position="655"/>
    </location>
</feature>
<evidence type="ECO:0000256" key="5">
    <source>
        <dbReference type="ARBA" id="ARBA00022737"/>
    </source>
</evidence>
<dbReference type="GO" id="GO:0045943">
    <property type="term" value="P:positive regulation of transcription by RNA polymerase I"/>
    <property type="evidence" value="ECO:0007669"/>
    <property type="project" value="InterPro"/>
</dbReference>
<keyword evidence="7" id="KW-0539">Nucleus</keyword>
<evidence type="ECO:0000256" key="3">
    <source>
        <dbReference type="ARBA" id="ARBA00022552"/>
    </source>
</evidence>
<dbReference type="AlphaFoldDB" id="A0AAN9AFT7"/>
<dbReference type="PANTHER" id="PTHR44215:SF1">
    <property type="entry name" value="WD REPEAT-CONTAINING PROTEIN 75"/>
    <property type="match status" value="1"/>
</dbReference>
<dbReference type="GO" id="GO:2000234">
    <property type="term" value="P:positive regulation of rRNA processing"/>
    <property type="evidence" value="ECO:0007669"/>
    <property type="project" value="TreeGrafter"/>
</dbReference>
<reference evidence="9 10" key="1">
    <citation type="submission" date="2023-11" db="EMBL/GenBank/DDBJ databases">
        <title>Halocaridina rubra genome assembly.</title>
        <authorList>
            <person name="Smith C."/>
        </authorList>
    </citation>
    <scope>NUCLEOTIDE SEQUENCE [LARGE SCALE GENOMIC DNA]</scope>
    <source>
        <strain evidence="9">EP-1</strain>
        <tissue evidence="9">Whole</tissue>
    </source>
</reference>
<evidence type="ECO:0000256" key="7">
    <source>
        <dbReference type="ARBA" id="ARBA00023242"/>
    </source>
</evidence>
<dbReference type="InterPro" id="IPR057644">
    <property type="entry name" value="Beta-prop_WDR75_2nd"/>
</dbReference>
<evidence type="ECO:0000313" key="10">
    <source>
        <dbReference type="Proteomes" id="UP001381693"/>
    </source>
</evidence>
<dbReference type="Pfam" id="PF23869">
    <property type="entry name" value="Beta-prop_WDR75_1st"/>
    <property type="match status" value="1"/>
</dbReference>
<dbReference type="GO" id="GO:0032040">
    <property type="term" value="C:small-subunit processome"/>
    <property type="evidence" value="ECO:0007669"/>
    <property type="project" value="InterPro"/>
</dbReference>
<evidence type="ECO:0000313" key="9">
    <source>
        <dbReference type="EMBL" id="KAK7084697.1"/>
    </source>
</evidence>
<dbReference type="SUPFAM" id="SSF50978">
    <property type="entry name" value="WD40 repeat-like"/>
    <property type="match status" value="3"/>
</dbReference>
<keyword evidence="2" id="KW-0690">Ribosome biogenesis</keyword>
<evidence type="ECO:0000259" key="8">
    <source>
        <dbReference type="Pfam" id="PF23769"/>
    </source>
</evidence>
<dbReference type="InterPro" id="IPR036322">
    <property type="entry name" value="WD40_repeat_dom_sf"/>
</dbReference>
<sequence length="815" mass="91773">MIMEEDTRVLYYWGPLLQCKPLITSSSKYLLAALESAIRVFSTDTGNLIKTLKGHSNEIVGFAPVFDKEDEFFSCDEYGKICHWSLLKDVKESNLMKEYQLKSLNTKKDKAVVATFLVKGSAAEFIVGVGKDTGKLFRYTNPTHKPVVLEKCAKLGSNKVAISHHEDCVIFLTKQHLQVVSLSSSKRASHHTGVNEITCVMCHPSKMSIATGNCIGEVVLWYNLFKEPIKQSLHWHSLPVADMAFSNTGSELYTGGGECVLVNWQLTQNKHRFLPRLGMPIKYVITDMRNEKIICAHLDSAFTVISAKDYKLCGSIQGVSMSIDNMEPYPAGLTYDPRTKCVILNGRSGHVQFYDIHHNKLLYQLDVAMENYINPERNIKLYNSEVEKVAISPDGSWLATLVYRDDFQSSREIRLIFWHFDTVSQRWTLNTSVHMPHDNYVNEITFMPSSKSENTAMCVSCSDDGKFKIWEVLDNSDIYKQSSMWGCRSIGFYRHLPATSASVAPDGSLIAVGFASILTIWTYDSCHLKGTLSQPYLRDHIRQIEFGRTENCSSMIVSRSDNWLCGWNLFTCSLSWKVTISSTCMAVDPLSSYMVVFSTTRDAYIFEPKSNLVYTKLENINNKSTLCAAFVPRLEKSTSKLGWTDESQLFIIDEAQRLKLIEPKANLRAVEAVIEGVIQEFAQDTVGTTPFSTLVAQTRVTDVAVDKSRQLGSAAFGVNVQNSSALLQKVLDESRVYRLDTFTTLAKEFCKLVLPEATTSADVEEEEDINKRIKKEESEVVLQRKSVKKKKKQNLERGLNSDFSGLLSILSSDDS</sequence>
<dbReference type="SMART" id="SM00320">
    <property type="entry name" value="WD40"/>
    <property type="match status" value="5"/>
</dbReference>
<dbReference type="EMBL" id="JAXCGZ010002005">
    <property type="protein sequence ID" value="KAK7084697.1"/>
    <property type="molecule type" value="Genomic_DNA"/>
</dbReference>
<dbReference type="Gene3D" id="2.130.10.10">
    <property type="entry name" value="YVTN repeat-like/Quinoprotein amine dehydrogenase"/>
    <property type="match status" value="3"/>
</dbReference>
<comment type="caution">
    <text evidence="9">The sequence shown here is derived from an EMBL/GenBank/DDBJ whole genome shotgun (WGS) entry which is preliminary data.</text>
</comment>
<accession>A0AAN9AFT7</accession>
<dbReference type="GO" id="GO:0006364">
    <property type="term" value="P:rRNA processing"/>
    <property type="evidence" value="ECO:0007669"/>
    <property type="project" value="UniProtKB-KW"/>
</dbReference>
<evidence type="ECO:0000256" key="6">
    <source>
        <dbReference type="ARBA" id="ARBA00023163"/>
    </source>
</evidence>
<keyword evidence="4" id="KW-0853">WD repeat</keyword>
<evidence type="ECO:0000256" key="2">
    <source>
        <dbReference type="ARBA" id="ARBA00022517"/>
    </source>
</evidence>
<keyword evidence="6" id="KW-0804">Transcription</keyword>
<proteinExistence type="predicted"/>
<dbReference type="PANTHER" id="PTHR44215">
    <property type="entry name" value="WD REPEAT-CONTAINING PROTEIN 75"/>
    <property type="match status" value="1"/>
</dbReference>
<organism evidence="9 10">
    <name type="scientific">Halocaridina rubra</name>
    <name type="common">Hawaiian red shrimp</name>
    <dbReference type="NCBI Taxonomy" id="373956"/>
    <lineage>
        <taxon>Eukaryota</taxon>
        <taxon>Metazoa</taxon>
        <taxon>Ecdysozoa</taxon>
        <taxon>Arthropoda</taxon>
        <taxon>Crustacea</taxon>
        <taxon>Multicrustacea</taxon>
        <taxon>Malacostraca</taxon>
        <taxon>Eumalacostraca</taxon>
        <taxon>Eucarida</taxon>
        <taxon>Decapoda</taxon>
        <taxon>Pleocyemata</taxon>
        <taxon>Caridea</taxon>
        <taxon>Atyoidea</taxon>
        <taxon>Atyidae</taxon>
        <taxon>Halocaridina</taxon>
    </lineage>
</organism>
<dbReference type="InterPro" id="IPR015943">
    <property type="entry name" value="WD40/YVTN_repeat-like_dom_sf"/>
</dbReference>
<dbReference type="GO" id="GO:0003723">
    <property type="term" value="F:RNA binding"/>
    <property type="evidence" value="ECO:0007669"/>
    <property type="project" value="InterPro"/>
</dbReference>
<evidence type="ECO:0000256" key="1">
    <source>
        <dbReference type="ARBA" id="ARBA00004604"/>
    </source>
</evidence>
<dbReference type="InterPro" id="IPR001680">
    <property type="entry name" value="WD40_rpt"/>
</dbReference>
<dbReference type="Proteomes" id="UP001381693">
    <property type="component" value="Unassembled WGS sequence"/>
</dbReference>
<protein>
    <recommendedName>
        <fullName evidence="8">WD repeat-containing protein 75 second beta-propeller domain-containing protein</fullName>
    </recommendedName>
</protein>
<keyword evidence="3" id="KW-0698">rRNA processing</keyword>